<dbReference type="EMBL" id="PRFC01000060">
    <property type="protein sequence ID" value="PWV11393.1"/>
    <property type="molecule type" value="Genomic_DNA"/>
</dbReference>
<dbReference type="OrthoDB" id="246818at2759"/>
<dbReference type="VEuPathDB" id="TriTrypDB:TCDM_03219"/>
<evidence type="ECO:0000313" key="2">
    <source>
        <dbReference type="EMBL" id="PWV11393.1"/>
    </source>
</evidence>
<dbReference type="VEuPathDB" id="TriTrypDB:TcBrA4_0016470"/>
<dbReference type="VEuPathDB" id="TriTrypDB:Tc_MARK_3669"/>
<accession>A0A2V2WU73</accession>
<evidence type="ECO:0000256" key="1">
    <source>
        <dbReference type="SAM" id="MobiDB-lite"/>
    </source>
</evidence>
<organism evidence="2 3">
    <name type="scientific">Trypanosoma cruzi</name>
    <dbReference type="NCBI Taxonomy" id="5693"/>
    <lineage>
        <taxon>Eukaryota</taxon>
        <taxon>Discoba</taxon>
        <taxon>Euglenozoa</taxon>
        <taxon>Kinetoplastea</taxon>
        <taxon>Metakinetoplastina</taxon>
        <taxon>Trypanosomatida</taxon>
        <taxon>Trypanosomatidae</taxon>
        <taxon>Trypanosoma</taxon>
        <taxon>Schizotrypanum</taxon>
    </lineage>
</organism>
<name>A0A2V2WU73_TRYCR</name>
<reference evidence="2 3" key="1">
    <citation type="journal article" date="2018" name="Microb. Genom.">
        <title>Expanding an expanded genome: long-read sequencing of Trypanosoma cruzi.</title>
        <authorList>
            <person name="Berna L."/>
            <person name="Rodriguez M."/>
            <person name="Chiribao M.L."/>
            <person name="Parodi-Talice A."/>
            <person name="Pita S."/>
            <person name="Rijo G."/>
            <person name="Alvarez-Valin F."/>
            <person name="Robello C."/>
        </authorList>
    </citation>
    <scope>NUCLEOTIDE SEQUENCE [LARGE SCALE GENOMIC DNA]</scope>
    <source>
        <strain evidence="2 3">TCC</strain>
    </source>
</reference>
<dbReference type="VEuPathDB" id="TriTrypDB:TcCLB.509733.70"/>
<proteinExistence type="predicted"/>
<comment type="caution">
    <text evidence="2">The sequence shown here is derived from an EMBL/GenBank/DDBJ whole genome shotgun (WGS) entry which is preliminary data.</text>
</comment>
<protein>
    <submittedName>
        <fullName evidence="2">Uncharacterized protein</fullName>
    </submittedName>
</protein>
<dbReference type="VEuPathDB" id="TriTrypDB:C3747_60g109"/>
<feature type="compositionally biased region" description="Low complexity" evidence="1">
    <location>
        <begin position="37"/>
        <end position="46"/>
    </location>
</feature>
<feature type="compositionally biased region" description="Polar residues" evidence="1">
    <location>
        <begin position="329"/>
        <end position="338"/>
    </location>
</feature>
<gene>
    <name evidence="2" type="ORF">C3747_60g109</name>
</gene>
<dbReference type="VEuPathDB" id="TriTrypDB:TcG_04803"/>
<feature type="compositionally biased region" description="Basic and acidic residues" evidence="1">
    <location>
        <begin position="191"/>
        <end position="210"/>
    </location>
</feature>
<feature type="region of interest" description="Disordered" evidence="1">
    <location>
        <begin position="21"/>
        <end position="393"/>
    </location>
</feature>
<dbReference type="VEuPathDB" id="TriTrypDB:ECC02_001875"/>
<dbReference type="VEuPathDB" id="TriTrypDB:TcCLB.509599.50"/>
<dbReference type="AlphaFoldDB" id="A0A2V2WU73"/>
<feature type="compositionally biased region" description="Polar residues" evidence="1">
    <location>
        <begin position="302"/>
        <end position="319"/>
    </location>
</feature>
<sequence>MRNTAGALPLETRAAAALMDARGRLAPATPSNTKPNATMPAATAAARQVSTDGGVGAACAAAQGDPPISRWRLARDAAKKGLSSTETRGSSPPAAQNKSDQVLPSDKNAATRQFPSKPTGTSRGNYTSAAVPSTQPTAVAGAAAQEGDPPISRWRLARDALGGKFSPHTGTLPPKGVSMASGVESAASRPVEPRKLVGEKSGTDRREDRTSPPSVRAPASNPSEEKKGNFSSTQLSRQRISAGGNAENLRPSRVATTSTPEEEKMPVKCFGVKGGNPTYVSASGNKDNERPFSVSPARGKPSSWTGPRENTSVNNTVGNPFTMDPSMGKNPSPQASNDEQVEWRRDAVSGLRHGRMSPWRSSIGTPYAAPRSNATRARSQPVSISRSRPPENEELMRFLGAYGTPPRRSTGVFPPQQMDEHPIELRGPLIPTSPYAVARRSLRTTTPPNKYRLLDGGEDDYDESSKVIEEELSSLLNGLEAYQKRLERAALVVSLERQRRRRH</sequence>
<evidence type="ECO:0000313" key="3">
    <source>
        <dbReference type="Proteomes" id="UP000246078"/>
    </source>
</evidence>
<feature type="compositionally biased region" description="Polar residues" evidence="1">
    <location>
        <begin position="82"/>
        <end position="137"/>
    </location>
</feature>
<dbReference type="VEuPathDB" id="TriTrypDB:BCY84_10846"/>
<feature type="compositionally biased region" description="Polar residues" evidence="1">
    <location>
        <begin position="372"/>
        <end position="386"/>
    </location>
</feature>
<dbReference type="OMA" id="SWRERIM"/>
<dbReference type="Proteomes" id="UP000246078">
    <property type="component" value="Unassembled WGS sequence"/>
</dbReference>
<dbReference type="VEuPathDB" id="TriTrypDB:TCSYLVIO_004924"/>
<dbReference type="VEuPathDB" id="TriTrypDB:TcCL_NonESM05608"/>
<feature type="compositionally biased region" description="Polar residues" evidence="1">
    <location>
        <begin position="229"/>
        <end position="239"/>
    </location>
</feature>
<dbReference type="VEuPathDB" id="TriTrypDB:C4B63_48g152"/>